<gene>
    <name evidence="3" type="ORF">H9640_01740</name>
</gene>
<dbReference type="PANTHER" id="PTHR42850:SF2">
    <property type="entry name" value="BLL5683 PROTEIN"/>
    <property type="match status" value="1"/>
</dbReference>
<evidence type="ECO:0000259" key="2">
    <source>
        <dbReference type="Pfam" id="PF12850"/>
    </source>
</evidence>
<protein>
    <submittedName>
        <fullName evidence="3">Metallophosphoesterase family protein</fullName>
    </submittedName>
</protein>
<accession>A0ABR8UXM5</accession>
<dbReference type="InterPro" id="IPR024654">
    <property type="entry name" value="Calcineurin-like_PHP_lpxH"/>
</dbReference>
<dbReference type="InterPro" id="IPR029052">
    <property type="entry name" value="Metallo-depent_PP-like"/>
</dbReference>
<evidence type="ECO:0000256" key="1">
    <source>
        <dbReference type="ARBA" id="ARBA00008950"/>
    </source>
</evidence>
<evidence type="ECO:0000313" key="4">
    <source>
        <dbReference type="Proteomes" id="UP000633601"/>
    </source>
</evidence>
<feature type="domain" description="Calcineurin-like phosphoesterase" evidence="2">
    <location>
        <begin position="5"/>
        <end position="193"/>
    </location>
</feature>
<dbReference type="RefSeq" id="WP_191789000.1">
    <property type="nucleotide sequence ID" value="NZ_JACSQE010000001.1"/>
</dbReference>
<sequence length="252" mass="27434">MTLDRIAVVSDVHGNLTALEAVLADIAARGITHVVNLGDYVGKGPRGSAVVDRCREACAVNVRGNWDDFLPVTPPDAPAEMRWWHGELRPDQLAWLAALPLSHAVLLSGRRIRLFHASAGSVHTRVHFHHSDEEFDAMFRATDLTGPGPEPTVVGYGDVHDAYVEVRDGRTLFNVGSVGNPLDEPVPCYAILEGRLDDEAPGPFGLQLVRVPYDVEAEIAVAHLLGMPTADVWEVELRTGVYRGLQARAEEA</sequence>
<keyword evidence="4" id="KW-1185">Reference proteome</keyword>
<proteinExistence type="inferred from homology"/>
<dbReference type="PANTHER" id="PTHR42850">
    <property type="entry name" value="METALLOPHOSPHOESTERASE"/>
    <property type="match status" value="1"/>
</dbReference>
<dbReference type="InterPro" id="IPR050126">
    <property type="entry name" value="Ap4A_hydrolase"/>
</dbReference>
<dbReference type="InterPro" id="IPR011152">
    <property type="entry name" value="Pesterase_MJ0912"/>
</dbReference>
<evidence type="ECO:0000313" key="3">
    <source>
        <dbReference type="EMBL" id="MBD7997278.1"/>
    </source>
</evidence>
<name>A0ABR8UXM5_9CELL</name>
<dbReference type="SUPFAM" id="SSF56300">
    <property type="entry name" value="Metallo-dependent phosphatases"/>
    <property type="match status" value="1"/>
</dbReference>
<dbReference type="Proteomes" id="UP000633601">
    <property type="component" value="Unassembled WGS sequence"/>
</dbReference>
<dbReference type="Pfam" id="PF12850">
    <property type="entry name" value="Metallophos_2"/>
    <property type="match status" value="1"/>
</dbReference>
<dbReference type="EMBL" id="JACSQE010000001">
    <property type="protein sequence ID" value="MBD7997278.1"/>
    <property type="molecule type" value="Genomic_DNA"/>
</dbReference>
<dbReference type="PIRSF" id="PIRSF000883">
    <property type="entry name" value="Pesterase_MJ0912"/>
    <property type="match status" value="1"/>
</dbReference>
<reference evidence="3 4" key="1">
    <citation type="submission" date="2020-08" db="EMBL/GenBank/DDBJ databases">
        <title>A Genomic Blueprint of the Chicken Gut Microbiome.</title>
        <authorList>
            <person name="Gilroy R."/>
            <person name="Ravi A."/>
            <person name="Getino M."/>
            <person name="Pursley I."/>
            <person name="Horton D.L."/>
            <person name="Alikhan N.-F."/>
            <person name="Baker D."/>
            <person name="Gharbi K."/>
            <person name="Hall N."/>
            <person name="Watson M."/>
            <person name="Adriaenssens E.M."/>
            <person name="Foster-Nyarko E."/>
            <person name="Jarju S."/>
            <person name="Secka A."/>
            <person name="Antonio M."/>
            <person name="Oren A."/>
            <person name="Chaudhuri R."/>
            <person name="La Ragione R.M."/>
            <person name="Hildebrand F."/>
            <person name="Pallen M.J."/>
        </authorList>
    </citation>
    <scope>NUCLEOTIDE SEQUENCE [LARGE SCALE GENOMIC DNA]</scope>
    <source>
        <strain evidence="3 4">Sa2CUA8</strain>
    </source>
</reference>
<dbReference type="Gene3D" id="3.60.21.10">
    <property type="match status" value="1"/>
</dbReference>
<organism evidence="3 4">
    <name type="scientific">Oerskovia gallyi</name>
    <dbReference type="NCBI Taxonomy" id="2762226"/>
    <lineage>
        <taxon>Bacteria</taxon>
        <taxon>Bacillati</taxon>
        <taxon>Actinomycetota</taxon>
        <taxon>Actinomycetes</taxon>
        <taxon>Micrococcales</taxon>
        <taxon>Cellulomonadaceae</taxon>
        <taxon>Oerskovia</taxon>
    </lineage>
</organism>
<comment type="similarity">
    <text evidence="1">Belongs to the metallophosphoesterase superfamily. YfcE family.</text>
</comment>
<comment type="caution">
    <text evidence="3">The sequence shown here is derived from an EMBL/GenBank/DDBJ whole genome shotgun (WGS) entry which is preliminary data.</text>
</comment>